<protein>
    <recommendedName>
        <fullName evidence="3">Transcription initiation factor TFIID subunit 8</fullName>
    </recommendedName>
</protein>
<comment type="subcellular location">
    <subcellularLocation>
        <location evidence="1">Nucleus</location>
    </subcellularLocation>
</comment>
<dbReference type="CDD" id="cd00076">
    <property type="entry name" value="HFD_SF"/>
    <property type="match status" value="1"/>
</dbReference>
<feature type="compositionally biased region" description="Basic and acidic residues" evidence="7">
    <location>
        <begin position="307"/>
        <end position="340"/>
    </location>
</feature>
<evidence type="ECO:0000313" key="9">
    <source>
        <dbReference type="EMBL" id="ETN45419.1"/>
    </source>
</evidence>
<name>W2SBY4_CYPE1</name>
<dbReference type="STRING" id="1220924.W2SBY4"/>
<evidence type="ECO:0000256" key="2">
    <source>
        <dbReference type="ARBA" id="ARBA00008767"/>
    </source>
</evidence>
<dbReference type="Pfam" id="PF10406">
    <property type="entry name" value="TAF8_C"/>
    <property type="match status" value="1"/>
</dbReference>
<dbReference type="eggNOG" id="KOG4336">
    <property type="taxonomic scope" value="Eukaryota"/>
</dbReference>
<comment type="similarity">
    <text evidence="2">Belongs to the TAF8 family.</text>
</comment>
<proteinExistence type="inferred from homology"/>
<dbReference type="VEuPathDB" id="FungiDB:HMPREF1541_09250"/>
<dbReference type="OrthoDB" id="2193813at2759"/>
<evidence type="ECO:0000256" key="6">
    <source>
        <dbReference type="ARBA" id="ARBA00023242"/>
    </source>
</evidence>
<feature type="domain" description="Transcription factor TFIID subunit 8 C-terminal" evidence="8">
    <location>
        <begin position="190"/>
        <end position="236"/>
    </location>
</feature>
<feature type="compositionally biased region" description="Basic and acidic residues" evidence="7">
    <location>
        <begin position="244"/>
        <end position="254"/>
    </location>
</feature>
<dbReference type="GeneID" id="19976589"/>
<keyword evidence="4" id="KW-0805">Transcription regulation</keyword>
<evidence type="ECO:0000259" key="8">
    <source>
        <dbReference type="Pfam" id="PF10406"/>
    </source>
</evidence>
<accession>W2SBY4</accession>
<evidence type="ECO:0000256" key="7">
    <source>
        <dbReference type="SAM" id="MobiDB-lite"/>
    </source>
</evidence>
<feature type="region of interest" description="Disordered" evidence="7">
    <location>
        <begin position="307"/>
        <end position="354"/>
    </location>
</feature>
<feature type="compositionally biased region" description="Basic and acidic residues" evidence="7">
    <location>
        <begin position="1"/>
        <end position="22"/>
    </location>
</feature>
<dbReference type="GO" id="GO:0005669">
    <property type="term" value="C:transcription factor TFIID complex"/>
    <property type="evidence" value="ECO:0007669"/>
    <property type="project" value="InterPro"/>
</dbReference>
<feature type="compositionally biased region" description="Basic residues" evidence="7">
    <location>
        <begin position="23"/>
        <end position="36"/>
    </location>
</feature>
<dbReference type="HOGENOM" id="CLU_026584_0_0_1"/>
<dbReference type="PANTHER" id="PTHR46469">
    <property type="entry name" value="TRANSCRIPTION INITIATION FACTOR TFIID SUBUNIT 8"/>
    <property type="match status" value="1"/>
</dbReference>
<evidence type="ECO:0000256" key="4">
    <source>
        <dbReference type="ARBA" id="ARBA00023015"/>
    </source>
</evidence>
<dbReference type="PANTHER" id="PTHR46469:SF1">
    <property type="entry name" value="TRANSCRIPTION INITIATION FACTOR TFIID SUBUNIT 8"/>
    <property type="match status" value="1"/>
</dbReference>
<evidence type="ECO:0000313" key="10">
    <source>
        <dbReference type="Proteomes" id="UP000030752"/>
    </source>
</evidence>
<feature type="region of interest" description="Disordered" evidence="7">
    <location>
        <begin position="244"/>
        <end position="272"/>
    </location>
</feature>
<dbReference type="EMBL" id="KB822712">
    <property type="protein sequence ID" value="ETN45419.1"/>
    <property type="molecule type" value="Genomic_DNA"/>
</dbReference>
<organism evidence="9 10">
    <name type="scientific">Cyphellophora europaea (strain CBS 101466)</name>
    <name type="common">Phialophora europaea</name>
    <dbReference type="NCBI Taxonomy" id="1220924"/>
    <lineage>
        <taxon>Eukaryota</taxon>
        <taxon>Fungi</taxon>
        <taxon>Dikarya</taxon>
        <taxon>Ascomycota</taxon>
        <taxon>Pezizomycotina</taxon>
        <taxon>Eurotiomycetes</taxon>
        <taxon>Chaetothyriomycetidae</taxon>
        <taxon>Chaetothyriales</taxon>
        <taxon>Cyphellophoraceae</taxon>
        <taxon>Cyphellophora</taxon>
    </lineage>
</organism>
<reference evidence="9 10" key="1">
    <citation type="submission" date="2013-03" db="EMBL/GenBank/DDBJ databases">
        <title>The Genome Sequence of Phialophora europaea CBS 101466.</title>
        <authorList>
            <consortium name="The Broad Institute Genomics Platform"/>
            <person name="Cuomo C."/>
            <person name="de Hoog S."/>
            <person name="Gorbushina A."/>
            <person name="Walker B."/>
            <person name="Young S.K."/>
            <person name="Zeng Q."/>
            <person name="Gargeya S."/>
            <person name="Fitzgerald M."/>
            <person name="Haas B."/>
            <person name="Abouelleil A."/>
            <person name="Allen A.W."/>
            <person name="Alvarado L."/>
            <person name="Arachchi H.M."/>
            <person name="Berlin A.M."/>
            <person name="Chapman S.B."/>
            <person name="Gainer-Dewar J."/>
            <person name="Goldberg J."/>
            <person name="Griggs A."/>
            <person name="Gujja S."/>
            <person name="Hansen M."/>
            <person name="Howarth C."/>
            <person name="Imamovic A."/>
            <person name="Ireland A."/>
            <person name="Larimer J."/>
            <person name="McCowan C."/>
            <person name="Murphy C."/>
            <person name="Pearson M."/>
            <person name="Poon T.W."/>
            <person name="Priest M."/>
            <person name="Roberts A."/>
            <person name="Saif S."/>
            <person name="Shea T."/>
            <person name="Sisk P."/>
            <person name="Sykes S."/>
            <person name="Wortman J."/>
            <person name="Nusbaum C."/>
            <person name="Birren B."/>
        </authorList>
    </citation>
    <scope>NUCLEOTIDE SEQUENCE [LARGE SCALE GENOMIC DNA]</scope>
    <source>
        <strain evidence="9 10">CBS 101466</strain>
    </source>
</reference>
<dbReference type="CDD" id="cd08049">
    <property type="entry name" value="TAF8"/>
    <property type="match status" value="1"/>
</dbReference>
<feature type="region of interest" description="Disordered" evidence="7">
    <location>
        <begin position="1"/>
        <end position="37"/>
    </location>
</feature>
<dbReference type="InterPro" id="IPR019473">
    <property type="entry name" value="TFIID_su8_C"/>
</dbReference>
<keyword evidence="10" id="KW-1185">Reference proteome</keyword>
<dbReference type="InterPro" id="IPR037818">
    <property type="entry name" value="TAF8"/>
</dbReference>
<dbReference type="GO" id="GO:0006367">
    <property type="term" value="P:transcription initiation at RNA polymerase II promoter"/>
    <property type="evidence" value="ECO:0007669"/>
    <property type="project" value="TreeGrafter"/>
</dbReference>
<dbReference type="InParanoid" id="W2SBY4"/>
<dbReference type="RefSeq" id="XP_008712147.1">
    <property type="nucleotide sequence ID" value="XM_008713925.1"/>
</dbReference>
<sequence length="364" mass="40799">MADAAVREPSPKRPVDAPDDGHKAKRPRRPYHHQHRFLPLDQPIESREPAFVDPETAEKLLFNAIKTIIEEEGLKREIYDPVIEALALTAFHDAIQEYILKFCSKVRRSMTAARRNAPIATDFESAIYALDVPRLDDQLKAYRTQPEINPRLLPTPPPDDPFHNHVDMPAALLGPDLGGQTALTKFHPNPSFLPPLPSAHTYKDTAVFAIRETDSRRIRELATEEGKLGEQALRRLAGAVKLDATHPVDPDTHRQAVSSQVGKRQKKTQPKATEAELFEDTMRDLLKAESDGFELGPIVTSEKSYRMPDEGLAQKRLRADDKSNTAETATDKAKGKEKAYDTLPPPLTTSKARDRYADVDVMEL</sequence>
<keyword evidence="6" id="KW-0539">Nucleus</keyword>
<evidence type="ECO:0000256" key="3">
    <source>
        <dbReference type="ARBA" id="ARBA00017307"/>
    </source>
</evidence>
<evidence type="ECO:0000256" key="5">
    <source>
        <dbReference type="ARBA" id="ARBA00023163"/>
    </source>
</evidence>
<dbReference type="AlphaFoldDB" id="W2SBY4"/>
<gene>
    <name evidence="9" type="ORF">HMPREF1541_09250</name>
</gene>
<keyword evidence="5" id="KW-0804">Transcription</keyword>
<dbReference type="Proteomes" id="UP000030752">
    <property type="component" value="Unassembled WGS sequence"/>
</dbReference>
<evidence type="ECO:0000256" key="1">
    <source>
        <dbReference type="ARBA" id="ARBA00004123"/>
    </source>
</evidence>